<dbReference type="SMART" id="SM00032">
    <property type="entry name" value="CCP"/>
    <property type="match status" value="7"/>
</dbReference>
<feature type="disulfide bond" evidence="5">
    <location>
        <begin position="160"/>
        <end position="187"/>
    </location>
</feature>
<dbReference type="InterPro" id="IPR000436">
    <property type="entry name" value="Sushi_SCR_CCP_dom"/>
</dbReference>
<evidence type="ECO:0000256" key="6">
    <source>
        <dbReference type="SAM" id="Phobius"/>
    </source>
</evidence>
<feature type="disulfide bond" evidence="5">
    <location>
        <begin position="339"/>
        <end position="366"/>
    </location>
</feature>
<accession>A0A6P8F048</accession>
<gene>
    <name evidence="9" type="primary">LOC116220292</name>
</gene>
<dbReference type="RefSeq" id="XP_031421888.1">
    <property type="nucleotide sequence ID" value="XM_031566028.2"/>
</dbReference>
<protein>
    <submittedName>
        <fullName evidence="9">Sushi, von Willebrand factor type A, EGF and pentraxin domain-containing protein 1-like isoform X1</fullName>
    </submittedName>
</protein>
<proteinExistence type="predicted"/>
<dbReference type="GeneID" id="116220292"/>
<evidence type="ECO:0000256" key="3">
    <source>
        <dbReference type="ARBA" id="ARBA00023157"/>
    </source>
</evidence>
<keyword evidence="8" id="KW-1185">Reference proteome</keyword>
<dbReference type="InterPro" id="IPR035976">
    <property type="entry name" value="Sushi/SCR/CCP_sf"/>
</dbReference>
<sequence>MYACSHSIHWDSTTFSLLGLESEGKRHVRKRKVMNITCLFFRPRRAQDRQCVMTVDLQFVGELGQCTKPATSENAVIHGSDILKDTFDIDSAVRLVCHHGYEPTSGSPRRLVCGNNNTWSPGPERFTCQKKSCGHPGELANGHYEFPNGVEFGAVITAVCNTGHFAIGEKQRSCLGDGQWDGGNFVCEVVKCEPPKPIPNGQPRPPVNEMYEYGQAVQYVCNGDNTMLGASDTVHCLENGSWSDVPRCAKVVCIRPDIPNARLVEGGSGPYGYKYTLRYECNVGYKMTSDGEMTCLEHGWSSTPNCEAVECPNPGTTNAIITDRAGGPYGYSAILTYKCQDGHRLVGSTQLKCGSDGQWSSKPPTCQVVECPNPGTTNAIITDGAGGPYGVSAILTYRCQAGHPLVGSPQLTCGSDGQWSSKPPTCQAVGCPQPGTTNATIYEGADGPYVPGAVLEYKCHNEFWHPLVGSPQLKCGSDGQWSSKPPTCQDVSIWKIIGIAVLAVLVLVVVCCIVWWCYTCLSVVLSSPLSLDLVLNQFYSQWAGHWAAIGGIFALCPTESISAAIGGIFALCPTER</sequence>
<dbReference type="KEGG" id="char:116220292"/>
<dbReference type="Proteomes" id="UP000515152">
    <property type="component" value="Chromosome 4"/>
</dbReference>
<comment type="caution">
    <text evidence="5">Lacks conserved residue(s) required for the propagation of feature annotation.</text>
</comment>
<dbReference type="Gene3D" id="2.10.70.10">
    <property type="entry name" value="Complement Module, domain 1"/>
    <property type="match status" value="7"/>
</dbReference>
<dbReference type="PANTHER" id="PTHR19325">
    <property type="entry name" value="COMPLEMENT COMPONENT-RELATED SUSHI DOMAIN-CONTAINING"/>
    <property type="match status" value="1"/>
</dbReference>
<feature type="domain" description="Sushi" evidence="7">
    <location>
        <begin position="64"/>
        <end position="130"/>
    </location>
</feature>
<feature type="transmembrane region" description="Helical" evidence="6">
    <location>
        <begin position="493"/>
        <end position="518"/>
    </location>
</feature>
<keyword evidence="6" id="KW-0812">Transmembrane</keyword>
<dbReference type="InterPro" id="IPR050350">
    <property type="entry name" value="Compl-Cell_Adhes-Reg"/>
</dbReference>
<feature type="domain" description="Sushi" evidence="7">
    <location>
        <begin position="429"/>
        <end position="490"/>
    </location>
</feature>
<feature type="domain" description="Sushi" evidence="7">
    <location>
        <begin position="251"/>
        <end position="308"/>
    </location>
</feature>
<feature type="domain" description="Sushi" evidence="7">
    <location>
        <begin position="369"/>
        <end position="428"/>
    </location>
</feature>
<feature type="domain" description="Sushi" evidence="7">
    <location>
        <begin position="190"/>
        <end position="250"/>
    </location>
</feature>
<keyword evidence="2" id="KW-0677">Repeat</keyword>
<dbReference type="AlphaFoldDB" id="A0A6P8F048"/>
<organism evidence="8 9">
    <name type="scientific">Clupea harengus</name>
    <name type="common">Atlantic herring</name>
    <dbReference type="NCBI Taxonomy" id="7950"/>
    <lineage>
        <taxon>Eukaryota</taxon>
        <taxon>Metazoa</taxon>
        <taxon>Chordata</taxon>
        <taxon>Craniata</taxon>
        <taxon>Vertebrata</taxon>
        <taxon>Euteleostomi</taxon>
        <taxon>Actinopterygii</taxon>
        <taxon>Neopterygii</taxon>
        <taxon>Teleostei</taxon>
        <taxon>Clupei</taxon>
        <taxon>Clupeiformes</taxon>
        <taxon>Clupeoidei</taxon>
        <taxon>Clupeidae</taxon>
        <taxon>Clupea</taxon>
    </lineage>
</organism>
<dbReference type="SUPFAM" id="SSF57535">
    <property type="entry name" value="Complement control module/SCR domain"/>
    <property type="match status" value="7"/>
</dbReference>
<evidence type="ECO:0000259" key="7">
    <source>
        <dbReference type="PROSITE" id="PS50923"/>
    </source>
</evidence>
<keyword evidence="1 5" id="KW-0768">Sushi</keyword>
<keyword evidence="3 5" id="KW-1015">Disulfide bond</keyword>
<feature type="domain" description="Sushi" evidence="7">
    <location>
        <begin position="131"/>
        <end position="189"/>
    </location>
</feature>
<feature type="disulfide bond" evidence="5">
    <location>
        <begin position="221"/>
        <end position="248"/>
    </location>
</feature>
<evidence type="ECO:0000256" key="2">
    <source>
        <dbReference type="ARBA" id="ARBA00022737"/>
    </source>
</evidence>
<evidence type="ECO:0000313" key="8">
    <source>
        <dbReference type="Proteomes" id="UP000515152"/>
    </source>
</evidence>
<reference evidence="9" key="1">
    <citation type="submission" date="2025-08" db="UniProtKB">
        <authorList>
            <consortium name="RefSeq"/>
        </authorList>
    </citation>
    <scope>IDENTIFICATION</scope>
</reference>
<name>A0A6P8F048_CLUHA</name>
<evidence type="ECO:0000313" key="9">
    <source>
        <dbReference type="RefSeq" id="XP_031421888.1"/>
    </source>
</evidence>
<feature type="domain" description="Sushi" evidence="7">
    <location>
        <begin position="309"/>
        <end position="368"/>
    </location>
</feature>
<evidence type="ECO:0000256" key="5">
    <source>
        <dbReference type="PROSITE-ProRule" id="PRU00302"/>
    </source>
</evidence>
<keyword evidence="6" id="KW-0472">Membrane</keyword>
<evidence type="ECO:0000256" key="4">
    <source>
        <dbReference type="ARBA" id="ARBA00023180"/>
    </source>
</evidence>
<keyword evidence="4" id="KW-0325">Glycoprotein</keyword>
<dbReference type="Pfam" id="PF00084">
    <property type="entry name" value="Sushi"/>
    <property type="match status" value="7"/>
</dbReference>
<dbReference type="CDD" id="cd00033">
    <property type="entry name" value="CCP"/>
    <property type="match status" value="7"/>
</dbReference>
<dbReference type="PANTHER" id="PTHR19325:SF575">
    <property type="entry name" value="LOCOMOTION-RELATED PROTEIN HIKARU GENKI"/>
    <property type="match status" value="1"/>
</dbReference>
<keyword evidence="6" id="KW-1133">Transmembrane helix</keyword>
<evidence type="ECO:0000256" key="1">
    <source>
        <dbReference type="ARBA" id="ARBA00022659"/>
    </source>
</evidence>
<feature type="disulfide bond" evidence="5">
    <location>
        <begin position="399"/>
        <end position="426"/>
    </location>
</feature>
<dbReference type="PROSITE" id="PS50923">
    <property type="entry name" value="SUSHI"/>
    <property type="match status" value="7"/>
</dbReference>
<dbReference type="OrthoDB" id="6480633at2759"/>